<keyword evidence="9" id="KW-0966">Cell projection</keyword>
<dbReference type="EMBL" id="JAOVZQ010000001">
    <property type="protein sequence ID" value="MCY0093515.1"/>
    <property type="molecule type" value="Genomic_DNA"/>
</dbReference>
<keyword evidence="9" id="KW-0969">Cilium</keyword>
<dbReference type="PANTHER" id="PTHR30381:SF0">
    <property type="entry name" value="FLAGELLAR P-RING PROTEIN"/>
    <property type="match status" value="1"/>
</dbReference>
<dbReference type="InterPro" id="IPR001782">
    <property type="entry name" value="Flag_FlgI"/>
</dbReference>
<keyword evidence="5" id="KW-0574">Periplasm</keyword>
<gene>
    <name evidence="8" type="primary">flgI</name>
    <name evidence="9" type="ORF">OEG82_05715</name>
</gene>
<evidence type="ECO:0000313" key="10">
    <source>
        <dbReference type="Proteomes" id="UP001081283"/>
    </source>
</evidence>
<keyword evidence="6 8" id="KW-0975">Bacterial flagellum</keyword>
<dbReference type="Proteomes" id="UP001081283">
    <property type="component" value="Unassembled WGS sequence"/>
</dbReference>
<keyword evidence="9" id="KW-0282">Flagellum</keyword>
<name>A0ABT3YCA2_9HYPH</name>
<dbReference type="PRINTS" id="PR01010">
    <property type="entry name" value="FLGPRINGFLGI"/>
</dbReference>
<evidence type="ECO:0000313" key="9">
    <source>
        <dbReference type="EMBL" id="MCY0093515.1"/>
    </source>
</evidence>
<keyword evidence="10" id="KW-1185">Reference proteome</keyword>
<reference evidence="9" key="1">
    <citation type="submission" date="2022-10" db="EMBL/GenBank/DDBJ databases">
        <title>Hoeflea sp. J2-29, isolated from marine algae.</title>
        <authorList>
            <person name="Kristyanto S."/>
            <person name="Kim J.M."/>
            <person name="Jeon C.O."/>
        </authorList>
    </citation>
    <scope>NUCLEOTIDE SEQUENCE</scope>
    <source>
        <strain evidence="9">J2-29</strain>
    </source>
</reference>
<evidence type="ECO:0000256" key="3">
    <source>
        <dbReference type="ARBA" id="ARBA00019515"/>
    </source>
</evidence>
<feature type="chain" id="PRO_5044902770" description="Flagellar P-ring protein" evidence="8">
    <location>
        <begin position="20"/>
        <end position="385"/>
    </location>
</feature>
<comment type="function">
    <text evidence="1 8">Assembles around the rod to form the L-ring and probably protects the motor/basal body from shearing forces during rotation.</text>
</comment>
<feature type="signal peptide" evidence="8">
    <location>
        <begin position="1"/>
        <end position="19"/>
    </location>
</feature>
<dbReference type="NCBIfam" id="NF003676">
    <property type="entry name" value="PRK05303.1"/>
    <property type="match status" value="1"/>
</dbReference>
<protein>
    <recommendedName>
        <fullName evidence="3 8">Flagellar P-ring protein</fullName>
    </recommendedName>
    <alternativeName>
        <fullName evidence="7 8">Basal body P-ring protein</fullName>
    </alternativeName>
</protein>
<evidence type="ECO:0000256" key="4">
    <source>
        <dbReference type="ARBA" id="ARBA00022729"/>
    </source>
</evidence>
<comment type="similarity">
    <text evidence="8">Belongs to the FlgI family.</text>
</comment>
<evidence type="ECO:0000256" key="1">
    <source>
        <dbReference type="ARBA" id="ARBA00002591"/>
    </source>
</evidence>
<evidence type="ECO:0000256" key="6">
    <source>
        <dbReference type="ARBA" id="ARBA00023143"/>
    </source>
</evidence>
<sequence length="385" mass="39204" precursor="true">MIRRLAKIAAVWAAMLCLAGSGSYLTPEPGFSFVQPAGAASRIKDIASLQAARDNQLIGYGLVVGLQGTGDGLRNSPFTEQSLRAMLQNLGISTEGGSSRANNVAAVIVTANLPPFASLGSRIDVTVSSLGDATSLRGGTLVMTSLSGADGQIYAVAQGSIVVSGVSAEGDAATLQQGITTAGRLPGGGIIEREIPAKFKEVGGLVFQLRNPDFSTAVGMADVINAYAEARYGGAIAEARDSTTVAVSKPKAADLARLTAELEGLIVETDTPARVVINERTGTIVIGSDVRVSQVAVTHGTLTVQINETPTVVQPAPFSEGVTAVEPLTDITAGVDGGKVAIIDGPDLRTLVAGLNSIGVKPDGIIAILQGIKSAGALHAELVLQ</sequence>
<evidence type="ECO:0000256" key="7">
    <source>
        <dbReference type="ARBA" id="ARBA00032344"/>
    </source>
</evidence>
<dbReference type="HAMAP" id="MF_00416">
    <property type="entry name" value="FlgI"/>
    <property type="match status" value="1"/>
</dbReference>
<dbReference type="PANTHER" id="PTHR30381">
    <property type="entry name" value="FLAGELLAR P-RING PERIPLASMIC PROTEIN FLGI"/>
    <property type="match status" value="1"/>
</dbReference>
<evidence type="ECO:0000256" key="8">
    <source>
        <dbReference type="HAMAP-Rule" id="MF_00416"/>
    </source>
</evidence>
<comment type="subcellular location">
    <subcellularLocation>
        <location evidence="2 8">Bacterial flagellum basal body</location>
    </subcellularLocation>
</comment>
<accession>A0ABT3YCA2</accession>
<keyword evidence="4 8" id="KW-0732">Signal</keyword>
<proteinExistence type="inferred from homology"/>
<evidence type="ECO:0000256" key="2">
    <source>
        <dbReference type="ARBA" id="ARBA00004117"/>
    </source>
</evidence>
<comment type="caution">
    <text evidence="9">The sequence shown here is derived from an EMBL/GenBank/DDBJ whole genome shotgun (WGS) entry which is preliminary data.</text>
</comment>
<evidence type="ECO:0000256" key="5">
    <source>
        <dbReference type="ARBA" id="ARBA00022764"/>
    </source>
</evidence>
<dbReference type="Pfam" id="PF02119">
    <property type="entry name" value="FlgI"/>
    <property type="match status" value="1"/>
</dbReference>
<organism evidence="9 10">
    <name type="scientific">Hoeflea ulvae</name>
    <dbReference type="NCBI Taxonomy" id="2983764"/>
    <lineage>
        <taxon>Bacteria</taxon>
        <taxon>Pseudomonadati</taxon>
        <taxon>Pseudomonadota</taxon>
        <taxon>Alphaproteobacteria</taxon>
        <taxon>Hyphomicrobiales</taxon>
        <taxon>Rhizobiaceae</taxon>
        <taxon>Hoeflea</taxon>
    </lineage>
</organism>
<comment type="subunit">
    <text evidence="8">The basal body constitutes a major portion of the flagellar organelle and consists of four rings (L,P,S, and M) mounted on a central rod.</text>
</comment>